<dbReference type="Proteomes" id="UP000600600">
    <property type="component" value="Unassembled WGS sequence"/>
</dbReference>
<evidence type="ECO:0000313" key="2">
    <source>
        <dbReference type="Proteomes" id="UP000600600"/>
    </source>
</evidence>
<dbReference type="InterPro" id="IPR024302">
    <property type="entry name" value="SusD-like"/>
</dbReference>
<dbReference type="SUPFAM" id="SSF48452">
    <property type="entry name" value="TPR-like"/>
    <property type="match status" value="1"/>
</dbReference>
<dbReference type="EMBL" id="JACOOE010000006">
    <property type="protein sequence ID" value="MBC5605604.1"/>
    <property type="molecule type" value="Genomic_DNA"/>
</dbReference>
<proteinExistence type="predicted"/>
<protein>
    <submittedName>
        <fullName evidence="1">SusD/RagB family nutrient-binding outer membrane lipoprotein</fullName>
    </submittedName>
</protein>
<keyword evidence="2" id="KW-1185">Reference proteome</keyword>
<comment type="caution">
    <text evidence="1">The sequence shown here is derived from an EMBL/GenBank/DDBJ whole genome shotgun (WGS) entry which is preliminary data.</text>
</comment>
<name>A0ABR7CCT2_9BACE</name>
<gene>
    <name evidence="1" type="ORF">H8S67_13100</name>
</gene>
<sequence length="521" mass="59153">MKIYKYLTRISIASCMLVGVSIFQGCMENSLNDPTGKVSEEEIGRDGFAANAFFLTLCDYAYPIATENIYNTNESLIGDCYGRYQVMATDKFKNSNFATYNAPEAWLNYQFGDDNVMVMVYGAWNKIKNLTQGTGVNFAWAQILRVATMQRMVDMYGALPYSQISSDKLSTPYDTMEEAYRAMFTDLTNAINVMTNYVNEYPTNKSMAKYDKVYDGDFRKWVKFANSLKLRMAIRVRFAAPDLAEAMAVEAITHPIGVIRSNEDNTTSLGSKNQLYTVLCKWPDHRVAADIVSYMKGYKDPRMEKYFQKQTIGTGYDDYLGMRAGLSYGNESTGPKFSTIKVGTMDRTLWMSAAETTFNMAEAAMLHWNIGKESAKDLYNAAIKLSFEQWGAEGAEAYLNNDTYAQSNYADPFNQGSVAAVSTITIKWKDGNDEENLERLITQKWIALWPLGQEAWSEYRRTGYPHFFPLMNGNGSNLPVANRIPFPPSEYIRNADNVKEAVQKLGADNYETKVWWQRKDK</sequence>
<dbReference type="InterPro" id="IPR011990">
    <property type="entry name" value="TPR-like_helical_dom_sf"/>
</dbReference>
<keyword evidence="1" id="KW-0449">Lipoprotein</keyword>
<organism evidence="1 2">
    <name type="scientific">Bacteroides difficilis</name>
    <dbReference type="NCBI Taxonomy" id="2763021"/>
    <lineage>
        <taxon>Bacteria</taxon>
        <taxon>Pseudomonadati</taxon>
        <taxon>Bacteroidota</taxon>
        <taxon>Bacteroidia</taxon>
        <taxon>Bacteroidales</taxon>
        <taxon>Bacteroidaceae</taxon>
        <taxon>Bacteroides</taxon>
    </lineage>
</organism>
<accession>A0ABR7CCT2</accession>
<dbReference type="Pfam" id="PF12741">
    <property type="entry name" value="SusD-like"/>
    <property type="match status" value="1"/>
</dbReference>
<reference evidence="1 2" key="1">
    <citation type="submission" date="2020-08" db="EMBL/GenBank/DDBJ databases">
        <title>Genome public.</title>
        <authorList>
            <person name="Liu C."/>
            <person name="Sun Q."/>
        </authorList>
    </citation>
    <scope>NUCLEOTIDE SEQUENCE [LARGE SCALE GENOMIC DNA]</scope>
    <source>
        <strain evidence="1 2">M27</strain>
    </source>
</reference>
<evidence type="ECO:0000313" key="1">
    <source>
        <dbReference type="EMBL" id="MBC5605604.1"/>
    </source>
</evidence>
<dbReference type="Gene3D" id="1.25.40.390">
    <property type="match status" value="1"/>
</dbReference>
<dbReference type="PROSITE" id="PS51257">
    <property type="entry name" value="PROKAR_LIPOPROTEIN"/>
    <property type="match status" value="1"/>
</dbReference>